<sequence length="566" mass="63150">MRQYDKGSVYTMKKQLLNKTVTTSFALMLAGSVLLTACGSKSDETTSTPGAASTSSATAAATKGPKPKIKVSIYDRNNVPEGEGKITDNRWTKWINENAPVEVEFVPVPRTNSQEKWNVLFASGDAPDLILEFSNAYMKDLAAKGQIIPLDDAIEKYSTTYKQFLKDNPIIKTLTSYNGKTFFFGRLLPASTNHYLMVRNDWLKKLNLKAPTTAEEFYQVAKAFTEQDPDGNGKKDTLGTIFTDIDMFYGFEPSSPAWMYHLQGDQYVRSWDRLQASTELKKRLYDAGTVDKDIFADKTGAKAQQDWVNGKLGMYVGDGLEGSKGYGIYDTLMKNNPNAEVSVIPLPKTEFGQYSPAGATPFQFDAAINATTKNVEAVIKYVDWLMSDSTANTLQYGLEGVHYQKDATTGCPKPIDVEKNKKELTWNADFSMLSQTYKFGKCAEFVNTSLNLSKPIDKQYAELIAKGRDAYISPDRPLYYDLTLPVTLTDDLVVINNTATTTITNTITKAIVSGSSYTTEQAIKDAKEAWEKSGGKKIDDFQQKAYTDYKNNGVIFTKDFYQYMKK</sequence>
<proteinExistence type="predicted"/>
<evidence type="ECO:0000313" key="3">
    <source>
        <dbReference type="Proteomes" id="UP000276128"/>
    </source>
</evidence>
<dbReference type="PANTHER" id="PTHR43649:SF12">
    <property type="entry name" value="DIACETYLCHITOBIOSE BINDING PROTEIN DASA"/>
    <property type="match status" value="1"/>
</dbReference>
<evidence type="ECO:0000256" key="1">
    <source>
        <dbReference type="SAM" id="MobiDB-lite"/>
    </source>
</evidence>
<dbReference type="AlphaFoldDB" id="A0A3S0CF54"/>
<name>A0A3S0CF54_9BACL</name>
<protein>
    <submittedName>
        <fullName evidence="2">Extracellular solute-binding protein</fullName>
    </submittedName>
</protein>
<gene>
    <name evidence="2" type="ORF">EJQ19_03335</name>
</gene>
<keyword evidence="3" id="KW-1185">Reference proteome</keyword>
<dbReference type="PANTHER" id="PTHR43649">
    <property type="entry name" value="ARABINOSE-BINDING PROTEIN-RELATED"/>
    <property type="match status" value="1"/>
</dbReference>
<dbReference type="InterPro" id="IPR050490">
    <property type="entry name" value="Bact_solute-bd_prot1"/>
</dbReference>
<dbReference type="Proteomes" id="UP000276128">
    <property type="component" value="Unassembled WGS sequence"/>
</dbReference>
<dbReference type="InterPro" id="IPR006059">
    <property type="entry name" value="SBP"/>
</dbReference>
<comment type="caution">
    <text evidence="2">The sequence shown here is derived from an EMBL/GenBank/DDBJ whole genome shotgun (WGS) entry which is preliminary data.</text>
</comment>
<dbReference type="EMBL" id="RXHU01000011">
    <property type="protein sequence ID" value="RTE11325.1"/>
    <property type="molecule type" value="Genomic_DNA"/>
</dbReference>
<dbReference type="SUPFAM" id="SSF53850">
    <property type="entry name" value="Periplasmic binding protein-like II"/>
    <property type="match status" value="1"/>
</dbReference>
<feature type="region of interest" description="Disordered" evidence="1">
    <location>
        <begin position="40"/>
        <end position="63"/>
    </location>
</feature>
<dbReference type="Gene3D" id="3.40.190.10">
    <property type="entry name" value="Periplasmic binding protein-like II"/>
    <property type="match status" value="2"/>
</dbReference>
<feature type="compositionally biased region" description="Low complexity" evidence="1">
    <location>
        <begin position="45"/>
        <end position="63"/>
    </location>
</feature>
<evidence type="ECO:0000313" key="2">
    <source>
        <dbReference type="EMBL" id="RTE11325.1"/>
    </source>
</evidence>
<organism evidence="2 3">
    <name type="scientific">Paenibacillus whitsoniae</name>
    <dbReference type="NCBI Taxonomy" id="2496558"/>
    <lineage>
        <taxon>Bacteria</taxon>
        <taxon>Bacillati</taxon>
        <taxon>Bacillota</taxon>
        <taxon>Bacilli</taxon>
        <taxon>Bacillales</taxon>
        <taxon>Paenibacillaceae</taxon>
        <taxon>Paenibacillus</taxon>
    </lineage>
</organism>
<dbReference type="Pfam" id="PF01547">
    <property type="entry name" value="SBP_bac_1"/>
    <property type="match status" value="1"/>
</dbReference>
<reference evidence="2 3" key="1">
    <citation type="submission" date="2018-12" db="EMBL/GenBank/DDBJ databases">
        <title>Bacillus ochoae sp. nov., Paenibacillus whitsoniae sp. nov., Paenibacillus spiritus sp. nov. Isolated from the Mars Exploration Rover during spacecraft assembly.</title>
        <authorList>
            <person name="Seuylemezian A."/>
            <person name="Vaishampayan P."/>
        </authorList>
    </citation>
    <scope>NUCLEOTIDE SEQUENCE [LARGE SCALE GENOMIC DNA]</scope>
    <source>
        <strain evidence="2 3">MER 54</strain>
    </source>
</reference>
<dbReference type="OrthoDB" id="2506821at2"/>
<accession>A0A3S0CF54</accession>